<feature type="transmembrane region" description="Helical" evidence="12">
    <location>
        <begin position="7"/>
        <end position="25"/>
    </location>
</feature>
<dbReference type="InterPro" id="IPR051085">
    <property type="entry name" value="MB_O-acyltransferase"/>
</dbReference>
<proteinExistence type="inferred from homology"/>
<accession>A0A917MIN9</accession>
<evidence type="ECO:0000256" key="10">
    <source>
        <dbReference type="ARBA" id="ARBA00031030"/>
    </source>
</evidence>
<keyword evidence="9 11" id="KW-0472">Membrane</keyword>
<evidence type="ECO:0000256" key="5">
    <source>
        <dbReference type="ARBA" id="ARBA00022475"/>
    </source>
</evidence>
<evidence type="ECO:0000256" key="7">
    <source>
        <dbReference type="ARBA" id="ARBA00022841"/>
    </source>
</evidence>
<dbReference type="RefSeq" id="WP_188518650.1">
    <property type="nucleotide sequence ID" value="NZ_BMES01000002.1"/>
</dbReference>
<gene>
    <name evidence="13" type="ORF">GCM10007036_31260</name>
</gene>
<dbReference type="AlphaFoldDB" id="A0A917MIN9"/>
<evidence type="ECO:0000256" key="12">
    <source>
        <dbReference type="SAM" id="Phobius"/>
    </source>
</evidence>
<feature type="transmembrane region" description="Helical" evidence="12">
    <location>
        <begin position="366"/>
        <end position="388"/>
    </location>
</feature>
<dbReference type="Pfam" id="PF03062">
    <property type="entry name" value="MBOAT"/>
    <property type="match status" value="1"/>
</dbReference>
<evidence type="ECO:0000313" key="14">
    <source>
        <dbReference type="Proteomes" id="UP000603912"/>
    </source>
</evidence>
<evidence type="ECO:0000256" key="2">
    <source>
        <dbReference type="ARBA" id="ARBA00005182"/>
    </source>
</evidence>
<keyword evidence="6 12" id="KW-0812">Transmembrane</keyword>
<dbReference type="GO" id="GO:0005886">
    <property type="term" value="C:plasma membrane"/>
    <property type="evidence" value="ECO:0007669"/>
    <property type="project" value="UniProtKB-SubCell"/>
</dbReference>
<keyword evidence="7" id="KW-0016">Alginate biosynthesis</keyword>
<feature type="transmembrane region" description="Helical" evidence="12">
    <location>
        <begin position="31"/>
        <end position="56"/>
    </location>
</feature>
<dbReference type="InterPro" id="IPR004299">
    <property type="entry name" value="MBOAT_fam"/>
</dbReference>
<evidence type="ECO:0000313" key="13">
    <source>
        <dbReference type="EMBL" id="GGH24689.1"/>
    </source>
</evidence>
<dbReference type="PANTHER" id="PTHR13285:SF18">
    <property type="entry name" value="PROTEIN-CYSTEINE N-PALMITOYLTRANSFERASE RASP"/>
    <property type="match status" value="1"/>
</dbReference>
<keyword evidence="5 11" id="KW-1003">Cell membrane</keyword>
<organism evidence="13 14">
    <name type="scientific">Alsobacter metallidurans</name>
    <dbReference type="NCBI Taxonomy" id="340221"/>
    <lineage>
        <taxon>Bacteria</taxon>
        <taxon>Pseudomonadati</taxon>
        <taxon>Pseudomonadota</taxon>
        <taxon>Alphaproteobacteria</taxon>
        <taxon>Hyphomicrobiales</taxon>
        <taxon>Alsobacteraceae</taxon>
        <taxon>Alsobacter</taxon>
    </lineage>
</organism>
<keyword evidence="14" id="KW-1185">Reference proteome</keyword>
<protein>
    <recommendedName>
        <fullName evidence="4">Probable alginate O-acetylase AlgI</fullName>
    </recommendedName>
    <alternativeName>
        <fullName evidence="10">Alginate biosynthesis protein AlgI</fullName>
    </alternativeName>
</protein>
<dbReference type="PIRSF" id="PIRSF016636">
    <property type="entry name" value="AlgI_DltB"/>
    <property type="match status" value="1"/>
</dbReference>
<feature type="transmembrane region" description="Helical" evidence="12">
    <location>
        <begin position="120"/>
        <end position="138"/>
    </location>
</feature>
<dbReference type="Proteomes" id="UP000603912">
    <property type="component" value="Unassembled WGS sequence"/>
</dbReference>
<dbReference type="PANTHER" id="PTHR13285">
    <property type="entry name" value="ACYLTRANSFERASE"/>
    <property type="match status" value="1"/>
</dbReference>
<evidence type="ECO:0000256" key="1">
    <source>
        <dbReference type="ARBA" id="ARBA00004651"/>
    </source>
</evidence>
<dbReference type="GO" id="GO:0042121">
    <property type="term" value="P:alginic acid biosynthetic process"/>
    <property type="evidence" value="ECO:0007669"/>
    <property type="project" value="UniProtKB-KW"/>
</dbReference>
<evidence type="ECO:0000256" key="6">
    <source>
        <dbReference type="ARBA" id="ARBA00022692"/>
    </source>
</evidence>
<feature type="transmembrane region" description="Helical" evidence="12">
    <location>
        <begin position="76"/>
        <end position="100"/>
    </location>
</feature>
<reference evidence="13" key="1">
    <citation type="journal article" date="2014" name="Int. J. Syst. Evol. Microbiol.">
        <title>Complete genome sequence of Corynebacterium casei LMG S-19264T (=DSM 44701T), isolated from a smear-ripened cheese.</title>
        <authorList>
            <consortium name="US DOE Joint Genome Institute (JGI-PGF)"/>
            <person name="Walter F."/>
            <person name="Albersmeier A."/>
            <person name="Kalinowski J."/>
            <person name="Ruckert C."/>
        </authorList>
    </citation>
    <scope>NUCLEOTIDE SEQUENCE</scope>
    <source>
        <strain evidence="13">CGMCC 1.12214</strain>
    </source>
</reference>
<evidence type="ECO:0000256" key="9">
    <source>
        <dbReference type="ARBA" id="ARBA00023136"/>
    </source>
</evidence>
<comment type="pathway">
    <text evidence="2">Glycan biosynthesis; alginate biosynthesis.</text>
</comment>
<dbReference type="GO" id="GO:0016746">
    <property type="term" value="F:acyltransferase activity"/>
    <property type="evidence" value="ECO:0007669"/>
    <property type="project" value="UniProtKB-KW"/>
</dbReference>
<evidence type="ECO:0000256" key="3">
    <source>
        <dbReference type="ARBA" id="ARBA00010323"/>
    </source>
</evidence>
<dbReference type="InterPro" id="IPR024194">
    <property type="entry name" value="Ac/AlaTfrase_AlgI/DltB"/>
</dbReference>
<keyword evidence="8 12" id="KW-1133">Transmembrane helix</keyword>
<comment type="similarity">
    <text evidence="3 11">Belongs to the membrane-bound acyltransferase family.</text>
</comment>
<dbReference type="EMBL" id="BMES01000002">
    <property type="protein sequence ID" value="GGH24689.1"/>
    <property type="molecule type" value="Genomic_DNA"/>
</dbReference>
<reference evidence="13" key="2">
    <citation type="submission" date="2020-09" db="EMBL/GenBank/DDBJ databases">
        <authorList>
            <person name="Sun Q."/>
            <person name="Zhou Y."/>
        </authorList>
    </citation>
    <scope>NUCLEOTIDE SEQUENCE</scope>
    <source>
        <strain evidence="13">CGMCC 1.12214</strain>
    </source>
</reference>
<keyword evidence="11" id="KW-0808">Transferase</keyword>
<feature type="transmembrane region" description="Helical" evidence="12">
    <location>
        <begin position="224"/>
        <end position="249"/>
    </location>
</feature>
<feature type="transmembrane region" description="Helical" evidence="12">
    <location>
        <begin position="191"/>
        <end position="212"/>
    </location>
</feature>
<evidence type="ECO:0000256" key="4">
    <source>
        <dbReference type="ARBA" id="ARBA00016084"/>
    </source>
</evidence>
<comment type="caution">
    <text evidence="13">The sequence shown here is derived from an EMBL/GenBank/DDBJ whole genome shotgun (WGS) entry which is preliminary data.</text>
</comment>
<evidence type="ECO:0000256" key="8">
    <source>
        <dbReference type="ARBA" id="ARBA00022989"/>
    </source>
</evidence>
<evidence type="ECO:0000256" key="11">
    <source>
        <dbReference type="PIRNR" id="PIRNR016636"/>
    </source>
</evidence>
<name>A0A917MIN9_9HYPH</name>
<sequence>MIQLGEWWLFTAASLATFWLLPAAVRLHFLAAASIAFLMMLAPAACVLMVALSIVVRLSFATSPKMIALAGGGRGFVQVAASSVGRAGPPVVLILGYLFWYKFAPPIVRVWQADSPIAQILAPLGISYFCFKLIHYAIEQGRGALPAHATQEFLVWLFLVPTFTAGPIEPFDHFLAGRNERLSSGLVVEGLTRIVFGLVKKLIVAAAITAIITRITGPDLNKFVANAHGLAGVLRIWAYLTLALIVLYLDFSAYSDIAIGVSRLFGFKIIENFQYPLVVTNLTEFWRRWHMSLTSWCRVYVYMPLVGYTRNPYLAIIITFTAVGLWHAGSLQWLAWGLWHGVGQALTQWWGRFSARRRIKMFKTPLGRVMAWAITMFYVTLGGGLVAFHPTGTLTDSLGLMLRAIGLG</sequence>
<comment type="subcellular location">
    <subcellularLocation>
        <location evidence="1">Cell membrane</location>
        <topology evidence="1">Multi-pass membrane protein</topology>
    </subcellularLocation>
</comment>
<keyword evidence="11" id="KW-0012">Acyltransferase</keyword>